<protein>
    <recommendedName>
        <fullName evidence="5">3-dehydroquinate dehydratase</fullName>
        <ecNumber evidence="5">4.2.1.10</ecNumber>
    </recommendedName>
</protein>
<evidence type="ECO:0000313" key="10">
    <source>
        <dbReference type="Proteomes" id="UP001165587"/>
    </source>
</evidence>
<sequence length="180" mass="19266">MTDAASASVYPRTSSKRHRIALIEGPNTSNMGKRTKSVYGEIGTLDELKAFCVEVGARFGVEIVTFSSNHEGDILEFVHETADEMDAYIVNPAGLTVNGMATLHALVETYKPFVEIHFANVTAAPGHPRAVPVGPWDSLFTPYATGVSMGLREHSYVGAILSLTLALDDEGFLGAKAAHS</sequence>
<evidence type="ECO:0000256" key="5">
    <source>
        <dbReference type="ARBA" id="ARBA00012060"/>
    </source>
</evidence>
<evidence type="ECO:0000256" key="3">
    <source>
        <dbReference type="ARBA" id="ARBA00011037"/>
    </source>
</evidence>
<dbReference type="InterPro" id="IPR036441">
    <property type="entry name" value="DHquinase_II_sf"/>
</dbReference>
<reference evidence="9" key="1">
    <citation type="submission" date="2022-08" db="EMBL/GenBank/DDBJ databases">
        <authorList>
            <person name="Deng Y."/>
            <person name="Han X.-F."/>
            <person name="Zhang Y.-Q."/>
        </authorList>
    </citation>
    <scope>NUCLEOTIDE SEQUENCE</scope>
    <source>
        <strain evidence="9">CPCC 203407</strain>
    </source>
</reference>
<organism evidence="9 10">
    <name type="scientific">Herbiconiux oxytropis</name>
    <dbReference type="NCBI Taxonomy" id="2970915"/>
    <lineage>
        <taxon>Bacteria</taxon>
        <taxon>Bacillati</taxon>
        <taxon>Actinomycetota</taxon>
        <taxon>Actinomycetes</taxon>
        <taxon>Micrococcales</taxon>
        <taxon>Microbacteriaceae</taxon>
        <taxon>Herbiconiux</taxon>
    </lineage>
</organism>
<evidence type="ECO:0000256" key="4">
    <source>
        <dbReference type="ARBA" id="ARBA00011193"/>
    </source>
</evidence>
<dbReference type="EC" id="4.2.1.10" evidence="5"/>
<accession>A0AA42BSL9</accession>
<comment type="similarity">
    <text evidence="3">Belongs to the type-II 3-dehydroquinase family.</text>
</comment>
<dbReference type="GO" id="GO:0019631">
    <property type="term" value="P:quinate catabolic process"/>
    <property type="evidence" value="ECO:0007669"/>
    <property type="project" value="TreeGrafter"/>
</dbReference>
<feature type="site" description="Transition state stabilizer" evidence="8">
    <location>
        <position position="34"/>
    </location>
</feature>
<gene>
    <name evidence="9" type="ORF">N1028_05950</name>
</gene>
<evidence type="ECO:0000256" key="8">
    <source>
        <dbReference type="PIRSR" id="PIRSR001399-3"/>
    </source>
</evidence>
<dbReference type="PANTHER" id="PTHR21272">
    <property type="entry name" value="CATABOLIC 3-DEHYDROQUINASE"/>
    <property type="match status" value="1"/>
</dbReference>
<evidence type="ECO:0000256" key="2">
    <source>
        <dbReference type="ARBA" id="ARBA00004902"/>
    </source>
</evidence>
<dbReference type="EMBL" id="JANLCK010000003">
    <property type="protein sequence ID" value="MCS5725435.1"/>
    <property type="molecule type" value="Genomic_DNA"/>
</dbReference>
<dbReference type="SUPFAM" id="SSF52304">
    <property type="entry name" value="Type II 3-dehydroquinate dehydratase"/>
    <property type="match status" value="1"/>
</dbReference>
<proteinExistence type="inferred from homology"/>
<evidence type="ECO:0000313" key="9">
    <source>
        <dbReference type="EMBL" id="MCS5725435.1"/>
    </source>
</evidence>
<comment type="caution">
    <text evidence="9">The sequence shown here is derived from an EMBL/GenBank/DDBJ whole genome shotgun (WGS) entry which is preliminary data.</text>
</comment>
<dbReference type="InterPro" id="IPR001874">
    <property type="entry name" value="DHquinase_II"/>
</dbReference>
<feature type="active site" description="Proton donor" evidence="7">
    <location>
        <position position="117"/>
    </location>
</feature>
<keyword evidence="6 9" id="KW-0456">Lyase</keyword>
<dbReference type="Pfam" id="PF01220">
    <property type="entry name" value="DHquinase_II"/>
    <property type="match status" value="1"/>
</dbReference>
<evidence type="ECO:0000256" key="6">
    <source>
        <dbReference type="ARBA" id="ARBA00023239"/>
    </source>
</evidence>
<keyword evidence="10" id="KW-1185">Reference proteome</keyword>
<dbReference type="PANTHER" id="PTHR21272:SF3">
    <property type="entry name" value="CATABOLIC 3-DEHYDROQUINASE"/>
    <property type="match status" value="1"/>
</dbReference>
<name>A0AA42BSL9_9MICO</name>
<dbReference type="Proteomes" id="UP001165587">
    <property type="component" value="Unassembled WGS sequence"/>
</dbReference>
<dbReference type="Gene3D" id="3.40.50.9100">
    <property type="entry name" value="Dehydroquinase, class II"/>
    <property type="match status" value="1"/>
</dbReference>
<comment type="catalytic activity">
    <reaction evidence="1">
        <text>3-dehydroquinate = 3-dehydroshikimate + H2O</text>
        <dbReference type="Rhea" id="RHEA:21096"/>
        <dbReference type="ChEBI" id="CHEBI:15377"/>
        <dbReference type="ChEBI" id="CHEBI:16630"/>
        <dbReference type="ChEBI" id="CHEBI:32364"/>
        <dbReference type="EC" id="4.2.1.10"/>
    </reaction>
</comment>
<feature type="active site" description="Proton acceptor" evidence="7">
    <location>
        <position position="39"/>
    </location>
</feature>
<evidence type="ECO:0000256" key="7">
    <source>
        <dbReference type="PIRSR" id="PIRSR001399-1"/>
    </source>
</evidence>
<comment type="pathway">
    <text evidence="2">Metabolic intermediate biosynthesis; chorismate biosynthesis; chorismate from D-erythrose 4-phosphate and phosphoenolpyruvate: step 3/7.</text>
</comment>
<dbReference type="RefSeq" id="WP_259525939.1">
    <property type="nucleotide sequence ID" value="NZ_JANLCK010000003.1"/>
</dbReference>
<dbReference type="AlphaFoldDB" id="A0AA42BSL9"/>
<dbReference type="PIRSF" id="PIRSF001399">
    <property type="entry name" value="DHquinase_II"/>
    <property type="match status" value="1"/>
</dbReference>
<evidence type="ECO:0000256" key="1">
    <source>
        <dbReference type="ARBA" id="ARBA00001864"/>
    </source>
</evidence>
<dbReference type="GO" id="GO:0003855">
    <property type="term" value="F:3-dehydroquinate dehydratase activity"/>
    <property type="evidence" value="ECO:0007669"/>
    <property type="project" value="UniProtKB-EC"/>
</dbReference>
<comment type="subunit">
    <text evidence="4">Homododecamer.</text>
</comment>